<dbReference type="InterPro" id="IPR011717">
    <property type="entry name" value="TPR-4"/>
</dbReference>
<gene>
    <name evidence="3" type="ORF">HTZ77_33460</name>
</gene>
<dbReference type="Pfam" id="PF13424">
    <property type="entry name" value="TPR_12"/>
    <property type="match status" value="1"/>
</dbReference>
<reference evidence="3 4" key="1">
    <citation type="submission" date="2020-06" db="EMBL/GenBank/DDBJ databases">
        <title>Nonomuraea sp. SMC257, a novel actinomycete isolated from soil.</title>
        <authorList>
            <person name="Chanama M."/>
        </authorList>
    </citation>
    <scope>NUCLEOTIDE SEQUENCE [LARGE SCALE GENOMIC DNA]</scope>
    <source>
        <strain evidence="3 4">SMC257</strain>
    </source>
</reference>
<evidence type="ECO:0000256" key="1">
    <source>
        <dbReference type="PROSITE-ProRule" id="PRU00339"/>
    </source>
</evidence>
<keyword evidence="1" id="KW-0802">TPR repeat</keyword>
<keyword evidence="4" id="KW-1185">Reference proteome</keyword>
<dbReference type="Gene3D" id="1.25.40.10">
    <property type="entry name" value="Tetratricopeptide repeat domain"/>
    <property type="match status" value="1"/>
</dbReference>
<dbReference type="AlphaFoldDB" id="A0A7Y6IET2"/>
<dbReference type="InterPro" id="IPR010982">
    <property type="entry name" value="Lambda_DNA-bd_dom_sf"/>
</dbReference>
<name>A0A7Y6IET2_9ACTN</name>
<dbReference type="GO" id="GO:0042802">
    <property type="term" value="F:identical protein binding"/>
    <property type="evidence" value="ECO:0007669"/>
    <property type="project" value="InterPro"/>
</dbReference>
<dbReference type="PROSITE" id="PS50943">
    <property type="entry name" value="HTH_CROC1"/>
    <property type="match status" value="1"/>
</dbReference>
<dbReference type="CDD" id="cd00093">
    <property type="entry name" value="HTH_XRE"/>
    <property type="match status" value="1"/>
</dbReference>
<dbReference type="SUPFAM" id="SSF48452">
    <property type="entry name" value="TPR-like"/>
    <property type="match status" value="1"/>
</dbReference>
<evidence type="ECO:0000259" key="2">
    <source>
        <dbReference type="PROSITE" id="PS50943"/>
    </source>
</evidence>
<proteinExistence type="predicted"/>
<dbReference type="GO" id="GO:0003677">
    <property type="term" value="F:DNA binding"/>
    <property type="evidence" value="ECO:0007669"/>
    <property type="project" value="InterPro"/>
</dbReference>
<dbReference type="Proteomes" id="UP000586042">
    <property type="component" value="Unassembled WGS sequence"/>
</dbReference>
<evidence type="ECO:0000313" key="3">
    <source>
        <dbReference type="EMBL" id="NUW36280.1"/>
    </source>
</evidence>
<evidence type="ECO:0000313" key="4">
    <source>
        <dbReference type="Proteomes" id="UP000586042"/>
    </source>
</evidence>
<dbReference type="PROSITE" id="PS50005">
    <property type="entry name" value="TPR"/>
    <property type="match status" value="1"/>
</dbReference>
<dbReference type="InterPro" id="IPR019734">
    <property type="entry name" value="TPR_rpt"/>
</dbReference>
<sequence length="427" mass="46445">MATERKRRRGRPPKELTPGSSLLAALGAKLRELRKARSLTLVQLSELTGYSCQHLGAIERGAVAPSESVISSCDAGLGAGGVLNGLLPGVIREQAHLRHNSDAARRTGSLQHGPAVDWERLSTASTRPSAVSKAVVEDIEAITAHQRHLYHQLTSAQMLAPVDGHLGLLLSLLDTPSTDSLRLRLASAAGEAAGFAAWIWFDLSDPFKMTYRYRTALSALTEAGDLGLRSYVTAFQAVMAHAAGRFDEAVEYSMAALDMAEHASVGSVTKSWIHAVHATALAHTNDHHGALSELGRAQDMLDRADERRDEWMYDFDQERLLGYRGNCLMEVGRYQAAVAAFERALQGVPATCVRRRAEISVDLAEALVRQGETDEAVRIAKEAVTVFLQRGSLSGVSRVKRLRKRLAAHHHGAAVRDLDGFVRAWRG</sequence>
<protein>
    <submittedName>
        <fullName evidence="3">Helix-turn-helix domain-containing protein</fullName>
    </submittedName>
</protein>
<dbReference type="SUPFAM" id="SSF47413">
    <property type="entry name" value="lambda repressor-like DNA-binding domains"/>
    <property type="match status" value="1"/>
</dbReference>
<dbReference type="Pfam" id="PF07721">
    <property type="entry name" value="TPR_4"/>
    <property type="match status" value="1"/>
</dbReference>
<feature type="domain" description="HTH cro/C1-type" evidence="2">
    <location>
        <begin position="30"/>
        <end position="70"/>
    </location>
</feature>
<comment type="caution">
    <text evidence="3">The sequence shown here is derived from an EMBL/GenBank/DDBJ whole genome shotgun (WGS) entry which is preliminary data.</text>
</comment>
<feature type="repeat" description="TPR" evidence="1">
    <location>
        <begin position="318"/>
        <end position="351"/>
    </location>
</feature>
<dbReference type="SMART" id="SM00530">
    <property type="entry name" value="HTH_XRE"/>
    <property type="match status" value="1"/>
</dbReference>
<dbReference type="SMART" id="SM00028">
    <property type="entry name" value="TPR"/>
    <property type="match status" value="3"/>
</dbReference>
<dbReference type="Pfam" id="PF13560">
    <property type="entry name" value="HTH_31"/>
    <property type="match status" value="1"/>
</dbReference>
<accession>A0A7Y6IET2</accession>
<dbReference type="Gene3D" id="1.10.260.40">
    <property type="entry name" value="lambda repressor-like DNA-binding domains"/>
    <property type="match status" value="1"/>
</dbReference>
<dbReference type="InterPro" id="IPR011990">
    <property type="entry name" value="TPR-like_helical_dom_sf"/>
</dbReference>
<organism evidence="3 4">
    <name type="scientific">Nonomuraea montanisoli</name>
    <dbReference type="NCBI Taxonomy" id="2741721"/>
    <lineage>
        <taxon>Bacteria</taxon>
        <taxon>Bacillati</taxon>
        <taxon>Actinomycetota</taxon>
        <taxon>Actinomycetes</taxon>
        <taxon>Streptosporangiales</taxon>
        <taxon>Streptosporangiaceae</taxon>
        <taxon>Nonomuraea</taxon>
    </lineage>
</organism>
<dbReference type="RefSeq" id="WP_175593712.1">
    <property type="nucleotide sequence ID" value="NZ_JABWGN010000014.1"/>
</dbReference>
<dbReference type="EMBL" id="JABWGN010000014">
    <property type="protein sequence ID" value="NUW36280.1"/>
    <property type="molecule type" value="Genomic_DNA"/>
</dbReference>
<dbReference type="InterPro" id="IPR001387">
    <property type="entry name" value="Cro/C1-type_HTH"/>
</dbReference>